<keyword evidence="7" id="KW-0539">Nucleus</keyword>
<evidence type="ECO:0000256" key="11">
    <source>
        <dbReference type="SAM" id="MobiDB-lite"/>
    </source>
</evidence>
<dbReference type="PANTHER" id="PTHR32222:SF1">
    <property type="entry name" value="CENTROMERE PROTEIN U"/>
    <property type="match status" value="1"/>
</dbReference>
<feature type="compositionally biased region" description="Polar residues" evidence="11">
    <location>
        <begin position="241"/>
        <end position="260"/>
    </location>
</feature>
<evidence type="ECO:0000256" key="5">
    <source>
        <dbReference type="ARBA" id="ARBA00022454"/>
    </source>
</evidence>
<keyword evidence="6 10" id="KW-0175">Coiled coil</keyword>
<gene>
    <name evidence="12" type="ORF">PECUL_23A053989</name>
</gene>
<keyword evidence="8" id="KW-0137">Centromere</keyword>
<dbReference type="AlphaFoldDB" id="A0AAD1SFB5"/>
<comment type="subcellular location">
    <subcellularLocation>
        <location evidence="2">Chromosome</location>
        <location evidence="2">Centromere</location>
    </subcellularLocation>
    <subcellularLocation>
        <location evidence="1">Nucleus</location>
    </subcellularLocation>
</comment>
<dbReference type="GO" id="GO:0000775">
    <property type="term" value="C:chromosome, centromeric region"/>
    <property type="evidence" value="ECO:0007669"/>
    <property type="project" value="UniProtKB-SubCell"/>
</dbReference>
<evidence type="ECO:0000256" key="6">
    <source>
        <dbReference type="ARBA" id="ARBA00023054"/>
    </source>
</evidence>
<evidence type="ECO:0000256" key="8">
    <source>
        <dbReference type="ARBA" id="ARBA00023328"/>
    </source>
</evidence>
<evidence type="ECO:0000256" key="7">
    <source>
        <dbReference type="ARBA" id="ARBA00023242"/>
    </source>
</evidence>
<evidence type="ECO:0000256" key="9">
    <source>
        <dbReference type="ARBA" id="ARBA00031456"/>
    </source>
</evidence>
<feature type="compositionally biased region" description="Polar residues" evidence="11">
    <location>
        <begin position="298"/>
        <end position="307"/>
    </location>
</feature>
<keyword evidence="13" id="KW-1185">Reference proteome</keyword>
<dbReference type="EMBL" id="OW240917">
    <property type="protein sequence ID" value="CAH2300385.1"/>
    <property type="molecule type" value="Genomic_DNA"/>
</dbReference>
<evidence type="ECO:0000256" key="2">
    <source>
        <dbReference type="ARBA" id="ARBA00004584"/>
    </source>
</evidence>
<dbReference type="Proteomes" id="UP001295444">
    <property type="component" value="Chromosome 06"/>
</dbReference>
<feature type="compositionally biased region" description="Basic residues" evidence="11">
    <location>
        <begin position="187"/>
        <end position="198"/>
    </location>
</feature>
<feature type="compositionally biased region" description="Basic residues" evidence="11">
    <location>
        <begin position="373"/>
        <end position="382"/>
    </location>
</feature>
<evidence type="ECO:0000256" key="10">
    <source>
        <dbReference type="SAM" id="Coils"/>
    </source>
</evidence>
<evidence type="ECO:0000313" key="12">
    <source>
        <dbReference type="EMBL" id="CAH2300385.1"/>
    </source>
</evidence>
<proteinExistence type="inferred from homology"/>
<evidence type="ECO:0000313" key="13">
    <source>
        <dbReference type="Proteomes" id="UP001295444"/>
    </source>
</evidence>
<dbReference type="GO" id="GO:0005634">
    <property type="term" value="C:nucleus"/>
    <property type="evidence" value="ECO:0007669"/>
    <property type="project" value="UniProtKB-SubCell"/>
</dbReference>
<feature type="region of interest" description="Disordered" evidence="11">
    <location>
        <begin position="1"/>
        <end position="34"/>
    </location>
</feature>
<dbReference type="Pfam" id="PF13097">
    <property type="entry name" value="CENP-U"/>
    <property type="match status" value="1"/>
</dbReference>
<feature type="compositionally biased region" description="Basic residues" evidence="11">
    <location>
        <begin position="8"/>
        <end position="24"/>
    </location>
</feature>
<accession>A0AAD1SFB5</accession>
<feature type="compositionally biased region" description="Basic residues" evidence="11">
    <location>
        <begin position="276"/>
        <end position="295"/>
    </location>
</feature>
<name>A0AAD1SFB5_PELCU</name>
<keyword evidence="5" id="KW-0158">Chromosome</keyword>
<dbReference type="PANTHER" id="PTHR32222">
    <property type="entry name" value="CENTROMERE PROTEIN U"/>
    <property type="match status" value="1"/>
</dbReference>
<dbReference type="InterPro" id="IPR025214">
    <property type="entry name" value="CENP-U"/>
</dbReference>
<evidence type="ECO:0000256" key="4">
    <source>
        <dbReference type="ARBA" id="ARBA00016402"/>
    </source>
</evidence>
<comment type="similarity">
    <text evidence="3">Belongs to the CENP-U/AME1 family.</text>
</comment>
<feature type="compositionally biased region" description="Polar residues" evidence="11">
    <location>
        <begin position="338"/>
        <end position="357"/>
    </location>
</feature>
<evidence type="ECO:0000256" key="3">
    <source>
        <dbReference type="ARBA" id="ARBA00010440"/>
    </source>
</evidence>
<feature type="compositionally biased region" description="Basic and acidic residues" evidence="11">
    <location>
        <begin position="391"/>
        <end position="403"/>
    </location>
</feature>
<feature type="region of interest" description="Disordered" evidence="11">
    <location>
        <begin position="138"/>
        <end position="429"/>
    </location>
</feature>
<protein>
    <recommendedName>
        <fullName evidence="4">Centromere protein U</fullName>
    </recommendedName>
    <alternativeName>
        <fullName evidence="9">MLF1-interacting protein</fullName>
    </alternativeName>
</protein>
<feature type="coiled-coil region" evidence="10">
    <location>
        <begin position="486"/>
        <end position="541"/>
    </location>
</feature>
<reference evidence="12" key="1">
    <citation type="submission" date="2022-03" db="EMBL/GenBank/DDBJ databases">
        <authorList>
            <person name="Alioto T."/>
            <person name="Alioto T."/>
            <person name="Gomez Garrido J."/>
        </authorList>
    </citation>
    <scope>NUCLEOTIDE SEQUENCE</scope>
</reference>
<sequence>MSGQQKKMSTKKNTPRNRKERKMKGGMTVRDPLANLQSEHVSDIMGSKSKGKPQYVPLQKKIPIPKDTSSIIKEHVDFLQDDNMEDDFDPPFHSTAVYADEDESLEKEELVASKAAVHSLQFPSLSKMSRSPIDILSKTKSLESKEDSSVQNTVIEKTQKTPKKAHSPVRELAEPYSLPKDNQNKRMSNRNRASRKVHSPLEKSGPSETADYPGKMGVKAVTVSQHPPTGNKRKRKPDRNVSPQKRQTPFQKQASPTNESSESEVDQEAHTLHVTPKSKKQRTKSNKSLASRKVHSPLQKSGPSQKADSPGNMGVKAVTVSQHPPTGNKRKRKPDRNVSPQKRQTPFQKQASPTNESSESEVDQEAHTLHVTPKSKKRRTKSNKSLGTPRKIQDTSTEKEQKKLKTKASSGSGKKKAVSLKPWSSEEVPRSSRDLNELDVVLFECENVFEDFRATINSDATIKAIDLFFDGFKNQLVKSIEDAQKLKNLKRKNTKMQSEIGMKQKRLISVKYEVIQNESKLKALQKKYSDLQEKHTALKNAKHFLSNLGDLQKSYLKFREKKPNTTETYGISSLPALLLESQTIMNPEKHIRDINSKLENIVGDEKNAL</sequence>
<organism evidence="12 13">
    <name type="scientific">Pelobates cultripes</name>
    <name type="common">Western spadefoot toad</name>
    <dbReference type="NCBI Taxonomy" id="61616"/>
    <lineage>
        <taxon>Eukaryota</taxon>
        <taxon>Metazoa</taxon>
        <taxon>Chordata</taxon>
        <taxon>Craniata</taxon>
        <taxon>Vertebrata</taxon>
        <taxon>Euteleostomi</taxon>
        <taxon>Amphibia</taxon>
        <taxon>Batrachia</taxon>
        <taxon>Anura</taxon>
        <taxon>Pelobatoidea</taxon>
        <taxon>Pelobatidae</taxon>
        <taxon>Pelobates</taxon>
    </lineage>
</organism>
<evidence type="ECO:0000256" key="1">
    <source>
        <dbReference type="ARBA" id="ARBA00004123"/>
    </source>
</evidence>